<evidence type="ECO:0000313" key="4">
    <source>
        <dbReference type="EMBL" id="MFI9100926.1"/>
    </source>
</evidence>
<accession>A0ABW8C3B6</accession>
<evidence type="ECO:0000259" key="2">
    <source>
        <dbReference type="Pfam" id="PF13556"/>
    </source>
</evidence>
<dbReference type="PANTHER" id="PTHR33744:SF1">
    <property type="entry name" value="DNA-BINDING TRANSCRIPTIONAL ACTIVATOR ADER"/>
    <property type="match status" value="1"/>
</dbReference>
<dbReference type="InterPro" id="IPR025736">
    <property type="entry name" value="PucR_C-HTH_dom"/>
</dbReference>
<dbReference type="RefSeq" id="WP_399646721.1">
    <property type="nucleotide sequence ID" value="NZ_JBITYG010000002.1"/>
</dbReference>
<dbReference type="PANTHER" id="PTHR33744">
    <property type="entry name" value="CARBOHYDRATE DIACID REGULATOR"/>
    <property type="match status" value="1"/>
</dbReference>
<name>A0ABW8C3B6_9ACTN</name>
<proteinExistence type="predicted"/>
<comment type="caution">
    <text evidence="4">The sequence shown here is derived from an EMBL/GenBank/DDBJ whole genome shotgun (WGS) entry which is preliminary data.</text>
</comment>
<sequence length="441" mass="48568">MSRPIDSPWSSLSHAMVPVMKVELPALGDEIIRTIRAEIPAYAVLPDLGTRQLEDPYGQRIRQAVENALGEFVDRIAPTHPGRPQGERLADNCRKLGRTQMREGRSLDTLHSAYRLGARVAWRRCVELGGRGGIPSPQMYTLAEALFAFIDELAGYTVEGYVDEQAQTAGERHRRRMLLLDMLTAATPPSHPAVADLATAAGWIVPTTVQAVALARGTRKPLPHALPHSDTLADLEGPEPFWLLPDPGPGSRHAIERALQGRQAAVGLVMPLVEAGASLRLARRLLVLSERGLCQRGMSQRGMSQRGPAHGSTVLHCSDHLASLLLTHDETVIRALALRRLTPLQQLTPKQRDRLSETLLAWLQCGGNAPEVARLISVHPQTVRYRVRQLESLFGPSLRDPDVQFELEIVLRAQELRTELPNGPNRRMGTAGRGHHSGRRS</sequence>
<feature type="domain" description="PucR C-terminal helix-turn-helix" evidence="2">
    <location>
        <begin position="355"/>
        <end position="413"/>
    </location>
</feature>
<dbReference type="InterPro" id="IPR042070">
    <property type="entry name" value="PucR_C-HTH_sf"/>
</dbReference>
<gene>
    <name evidence="4" type="ORF">ACIGXA_10385</name>
</gene>
<evidence type="ECO:0000313" key="5">
    <source>
        <dbReference type="Proteomes" id="UP001614394"/>
    </source>
</evidence>
<evidence type="ECO:0000259" key="3">
    <source>
        <dbReference type="Pfam" id="PF25906"/>
    </source>
</evidence>
<feature type="region of interest" description="Disordered" evidence="1">
    <location>
        <begin position="418"/>
        <end position="441"/>
    </location>
</feature>
<dbReference type="Pfam" id="PF25906">
    <property type="entry name" value="PucR-like_N"/>
    <property type="match status" value="1"/>
</dbReference>
<dbReference type="InterPro" id="IPR058663">
    <property type="entry name" value="PucR-like_N"/>
</dbReference>
<reference evidence="4 5" key="1">
    <citation type="submission" date="2024-10" db="EMBL/GenBank/DDBJ databases">
        <title>The Natural Products Discovery Center: Release of the First 8490 Sequenced Strains for Exploring Actinobacteria Biosynthetic Diversity.</title>
        <authorList>
            <person name="Kalkreuter E."/>
            <person name="Kautsar S.A."/>
            <person name="Yang D."/>
            <person name="Bader C.D."/>
            <person name="Teijaro C.N."/>
            <person name="Fluegel L."/>
            <person name="Davis C.M."/>
            <person name="Simpson J.R."/>
            <person name="Lauterbach L."/>
            <person name="Steele A.D."/>
            <person name="Gui C."/>
            <person name="Meng S."/>
            <person name="Li G."/>
            <person name="Viehrig K."/>
            <person name="Ye F."/>
            <person name="Su P."/>
            <person name="Kiefer A.F."/>
            <person name="Nichols A."/>
            <person name="Cepeda A.J."/>
            <person name="Yan W."/>
            <person name="Fan B."/>
            <person name="Jiang Y."/>
            <person name="Adhikari A."/>
            <person name="Zheng C.-J."/>
            <person name="Schuster L."/>
            <person name="Cowan T.M."/>
            <person name="Smanski M.J."/>
            <person name="Chevrette M.G."/>
            <person name="De Carvalho L.P.S."/>
            <person name="Shen B."/>
        </authorList>
    </citation>
    <scope>NUCLEOTIDE SEQUENCE [LARGE SCALE GENOMIC DNA]</scope>
    <source>
        <strain evidence="4 5">NPDC053399</strain>
    </source>
</reference>
<dbReference type="Pfam" id="PF13556">
    <property type="entry name" value="HTH_30"/>
    <property type="match status" value="1"/>
</dbReference>
<dbReference type="Proteomes" id="UP001614394">
    <property type="component" value="Unassembled WGS sequence"/>
</dbReference>
<evidence type="ECO:0000256" key="1">
    <source>
        <dbReference type="SAM" id="MobiDB-lite"/>
    </source>
</evidence>
<dbReference type="EMBL" id="JBITYG010000002">
    <property type="protein sequence ID" value="MFI9100926.1"/>
    <property type="molecule type" value="Genomic_DNA"/>
</dbReference>
<dbReference type="Gene3D" id="1.10.10.2840">
    <property type="entry name" value="PucR C-terminal helix-turn-helix domain"/>
    <property type="match status" value="1"/>
</dbReference>
<keyword evidence="5" id="KW-1185">Reference proteome</keyword>
<dbReference type="InterPro" id="IPR051448">
    <property type="entry name" value="CdaR-like_regulators"/>
</dbReference>
<organism evidence="4 5">
    <name type="scientific">Streptomyces fildesensis</name>
    <dbReference type="NCBI Taxonomy" id="375757"/>
    <lineage>
        <taxon>Bacteria</taxon>
        <taxon>Bacillati</taxon>
        <taxon>Actinomycetota</taxon>
        <taxon>Actinomycetes</taxon>
        <taxon>Kitasatosporales</taxon>
        <taxon>Streptomycetaceae</taxon>
        <taxon>Streptomyces</taxon>
    </lineage>
</organism>
<protein>
    <submittedName>
        <fullName evidence="4">Helix-turn-helix domain-containing protein</fullName>
    </submittedName>
</protein>
<feature type="domain" description="PucR-like N-terminal" evidence="3">
    <location>
        <begin position="9"/>
        <end position="184"/>
    </location>
</feature>